<keyword evidence="2" id="KW-0812">Transmembrane</keyword>
<comment type="caution">
    <text evidence="4">The sequence shown here is derived from an EMBL/GenBank/DDBJ whole genome shotgun (WGS) entry which is preliminary data.</text>
</comment>
<dbReference type="RefSeq" id="WP_345493974.1">
    <property type="nucleotide sequence ID" value="NZ_BAABJM010000001.1"/>
</dbReference>
<keyword evidence="2" id="KW-0472">Membrane</keyword>
<keyword evidence="5" id="KW-1185">Reference proteome</keyword>
<feature type="domain" description="DUF4190" evidence="3">
    <location>
        <begin position="44"/>
        <end position="110"/>
    </location>
</feature>
<feature type="compositionally biased region" description="Pro residues" evidence="1">
    <location>
        <begin position="16"/>
        <end position="29"/>
    </location>
</feature>
<feature type="transmembrane region" description="Helical" evidence="2">
    <location>
        <begin position="48"/>
        <end position="81"/>
    </location>
</feature>
<evidence type="ECO:0000259" key="3">
    <source>
        <dbReference type="Pfam" id="PF13828"/>
    </source>
</evidence>
<evidence type="ECO:0000313" key="5">
    <source>
        <dbReference type="Proteomes" id="UP001500603"/>
    </source>
</evidence>
<name>A0ABP9K001_9NOCA</name>
<proteinExistence type="predicted"/>
<sequence length="163" mass="17289">MSYPPPDPYPAAGGQYPPPPQGQYPPPPQGGQAYWQESPKGKGLAITALVLGIIALLFCWTLIGGYLFGVFAIILGVIAVIRARSGRSGGAGMAITGLILGVLGLVGAVLITIVFWSFFEDSGGKDYLDCVRQAGSDQSKLDQCEHDWTDQIDNKINVTPAPR</sequence>
<gene>
    <name evidence="4" type="ORF">GCM10023318_11630</name>
</gene>
<feature type="transmembrane region" description="Helical" evidence="2">
    <location>
        <begin position="93"/>
        <end position="119"/>
    </location>
</feature>
<dbReference type="Proteomes" id="UP001500603">
    <property type="component" value="Unassembled WGS sequence"/>
</dbReference>
<feature type="region of interest" description="Disordered" evidence="1">
    <location>
        <begin position="1"/>
        <end position="32"/>
    </location>
</feature>
<evidence type="ECO:0000256" key="1">
    <source>
        <dbReference type="SAM" id="MobiDB-lite"/>
    </source>
</evidence>
<dbReference type="EMBL" id="BAABJM010000001">
    <property type="protein sequence ID" value="GAA5046352.1"/>
    <property type="molecule type" value="Genomic_DNA"/>
</dbReference>
<dbReference type="Pfam" id="PF13828">
    <property type="entry name" value="DUF4190"/>
    <property type="match status" value="1"/>
</dbReference>
<evidence type="ECO:0000313" key="4">
    <source>
        <dbReference type="EMBL" id="GAA5046352.1"/>
    </source>
</evidence>
<dbReference type="InterPro" id="IPR025241">
    <property type="entry name" value="DUF4190"/>
</dbReference>
<evidence type="ECO:0000256" key="2">
    <source>
        <dbReference type="SAM" id="Phobius"/>
    </source>
</evidence>
<protein>
    <recommendedName>
        <fullName evidence="3">DUF4190 domain-containing protein</fullName>
    </recommendedName>
</protein>
<organism evidence="4 5">
    <name type="scientific">Nocardia callitridis</name>
    <dbReference type="NCBI Taxonomy" id="648753"/>
    <lineage>
        <taxon>Bacteria</taxon>
        <taxon>Bacillati</taxon>
        <taxon>Actinomycetota</taxon>
        <taxon>Actinomycetes</taxon>
        <taxon>Mycobacteriales</taxon>
        <taxon>Nocardiaceae</taxon>
        <taxon>Nocardia</taxon>
    </lineage>
</organism>
<keyword evidence="2" id="KW-1133">Transmembrane helix</keyword>
<accession>A0ABP9K001</accession>
<reference evidence="5" key="1">
    <citation type="journal article" date="2019" name="Int. J. Syst. Evol. Microbiol.">
        <title>The Global Catalogue of Microorganisms (GCM) 10K type strain sequencing project: providing services to taxonomists for standard genome sequencing and annotation.</title>
        <authorList>
            <consortium name="The Broad Institute Genomics Platform"/>
            <consortium name="The Broad Institute Genome Sequencing Center for Infectious Disease"/>
            <person name="Wu L."/>
            <person name="Ma J."/>
        </authorList>
    </citation>
    <scope>NUCLEOTIDE SEQUENCE [LARGE SCALE GENOMIC DNA]</scope>
    <source>
        <strain evidence="5">JCM 18298</strain>
    </source>
</reference>